<evidence type="ECO:0000313" key="1">
    <source>
        <dbReference type="EMBL" id="KAF2789259.1"/>
    </source>
</evidence>
<proteinExistence type="predicted"/>
<reference evidence="1" key="1">
    <citation type="journal article" date="2020" name="Stud. Mycol.">
        <title>101 Dothideomycetes genomes: a test case for predicting lifestyles and emergence of pathogens.</title>
        <authorList>
            <person name="Haridas S."/>
            <person name="Albert R."/>
            <person name="Binder M."/>
            <person name="Bloem J."/>
            <person name="Labutti K."/>
            <person name="Salamov A."/>
            <person name="Andreopoulos B."/>
            <person name="Baker S."/>
            <person name="Barry K."/>
            <person name="Bills G."/>
            <person name="Bluhm B."/>
            <person name="Cannon C."/>
            <person name="Castanera R."/>
            <person name="Culley D."/>
            <person name="Daum C."/>
            <person name="Ezra D."/>
            <person name="Gonzalez J."/>
            <person name="Henrissat B."/>
            <person name="Kuo A."/>
            <person name="Liang C."/>
            <person name="Lipzen A."/>
            <person name="Lutzoni F."/>
            <person name="Magnuson J."/>
            <person name="Mondo S."/>
            <person name="Nolan M."/>
            <person name="Ohm R."/>
            <person name="Pangilinan J."/>
            <person name="Park H.-J."/>
            <person name="Ramirez L."/>
            <person name="Alfaro M."/>
            <person name="Sun H."/>
            <person name="Tritt A."/>
            <person name="Yoshinaga Y."/>
            <person name="Zwiers L.-H."/>
            <person name="Turgeon B."/>
            <person name="Goodwin S."/>
            <person name="Spatafora J."/>
            <person name="Crous P."/>
            <person name="Grigoriev I."/>
        </authorList>
    </citation>
    <scope>NUCLEOTIDE SEQUENCE</scope>
    <source>
        <strain evidence="1">CBS 109.77</strain>
    </source>
</reference>
<dbReference type="Proteomes" id="UP000799757">
    <property type="component" value="Unassembled WGS sequence"/>
</dbReference>
<keyword evidence="2" id="KW-1185">Reference proteome</keyword>
<gene>
    <name evidence="1" type="ORF">K505DRAFT_96482</name>
</gene>
<organism evidence="1 2">
    <name type="scientific">Melanomma pulvis-pyrius CBS 109.77</name>
    <dbReference type="NCBI Taxonomy" id="1314802"/>
    <lineage>
        <taxon>Eukaryota</taxon>
        <taxon>Fungi</taxon>
        <taxon>Dikarya</taxon>
        <taxon>Ascomycota</taxon>
        <taxon>Pezizomycotina</taxon>
        <taxon>Dothideomycetes</taxon>
        <taxon>Pleosporomycetidae</taxon>
        <taxon>Pleosporales</taxon>
        <taxon>Melanommataceae</taxon>
        <taxon>Melanomma</taxon>
    </lineage>
</organism>
<dbReference type="EMBL" id="MU002150">
    <property type="protein sequence ID" value="KAF2789259.1"/>
    <property type="molecule type" value="Genomic_DNA"/>
</dbReference>
<protein>
    <submittedName>
        <fullName evidence="1">Uncharacterized protein</fullName>
    </submittedName>
</protein>
<dbReference type="AlphaFoldDB" id="A0A6A6WYS6"/>
<accession>A0A6A6WYS6</accession>
<name>A0A6A6WYS6_9PLEO</name>
<sequence>MHAIPQPAGALEDDGSGGTTSATALSRLCVAPFLAACPEKTTRVLLLLAVRCARRVWLLLAALCASCPALPCPALPGRRARVHQSCPPFPSTPRNSNSQPHETPLAFFSATLHTLPSPSPPSPSVIRQALFPHTRSIPAVVPARALLTIALLPAVHPRIHLCAQVPY</sequence>
<evidence type="ECO:0000313" key="2">
    <source>
        <dbReference type="Proteomes" id="UP000799757"/>
    </source>
</evidence>